<reference evidence="7 9" key="2">
    <citation type="journal article" date="2018" name="Emerg. Microbes Infect.">
        <title>Genomic analysis of oral Campylobacter concisus strains identified a potential bacterial molecular marker associated with active Crohn's disease.</title>
        <authorList>
            <person name="Liu F."/>
            <person name="Ma R."/>
            <person name="Tay C.Y.A."/>
            <person name="Octavia S."/>
            <person name="Lan R."/>
            <person name="Chung H.K.L."/>
            <person name="Riordan S.M."/>
            <person name="Grimm M.C."/>
            <person name="Leong R.W."/>
            <person name="Tanaka M.M."/>
            <person name="Connor S."/>
            <person name="Zhang L."/>
        </authorList>
    </citation>
    <scope>NUCLEOTIDE SEQUENCE [LARGE SCALE GENOMIC DNA]</scope>
    <source>
        <strain evidence="4 9">H16O-S1</strain>
        <strain evidence="1 7">P2CDO4</strain>
    </source>
</reference>
<dbReference type="EMBL" id="CP021642">
    <property type="protein sequence ID" value="AVX44931.1"/>
    <property type="molecule type" value="Genomic_DNA"/>
</dbReference>
<dbReference type="EMBL" id="JAHAKR010000601">
    <property type="protein sequence ID" value="MBS5831116.1"/>
    <property type="molecule type" value="Genomic_DNA"/>
</dbReference>
<gene>
    <name evidence="3" type="ORF">B9N65_08555</name>
    <name evidence="1" type="ORF">CCS77_1870</name>
    <name evidence="4" type="ORF">CVS89_09505</name>
    <name evidence="5" type="ORF">G5B96_09565</name>
    <name evidence="2" type="ORF">KIC69_09895</name>
</gene>
<evidence type="ECO:0000313" key="8">
    <source>
        <dbReference type="Proteomes" id="UP000594535"/>
    </source>
</evidence>
<accession>A0A1Y5MMS1</accession>
<dbReference type="AlphaFoldDB" id="A0A1Y5MMS1"/>
<evidence type="ECO:0000313" key="4">
    <source>
        <dbReference type="EMBL" id="QPH98468.1"/>
    </source>
</evidence>
<sequence length="72" mass="8174">MALDKELVNFGEEHELNAILSKFGKSQSQKNRATLGELGKKCKEKLAKRVLTQDEFGEFVKAHLKELEDKKA</sequence>
<dbReference type="Proteomes" id="UP000594571">
    <property type="component" value="Chromosome"/>
</dbReference>
<dbReference type="Proteomes" id="UP000824019">
    <property type="component" value="Unassembled WGS sequence"/>
</dbReference>
<reference evidence="3 6" key="1">
    <citation type="submission" date="2017-04" db="EMBL/GenBank/DDBJ databases">
        <title>Complete genome of Campylobacter concisus ATCC 33237T and draft genomes for an additional eight well characterized C. concisus strains.</title>
        <authorList>
            <person name="Cornelius A.J."/>
            <person name="Miller W.G."/>
            <person name="Lastovica A.J."/>
            <person name="On S.L."/>
            <person name="French N.P."/>
            <person name="Vandenberg O."/>
            <person name="Biggs P.J."/>
        </authorList>
    </citation>
    <scope>NUCLEOTIDE SEQUENCE [LARGE SCALE GENOMIC DNA]</scope>
    <source>
        <strain evidence="3 6">CCUG 19995</strain>
    </source>
</reference>
<evidence type="ECO:0000313" key="9">
    <source>
        <dbReference type="Proteomes" id="UP000594571"/>
    </source>
</evidence>
<dbReference type="Proteomes" id="UP000594535">
    <property type="component" value="Chromosome"/>
</dbReference>
<dbReference type="OMA" id="EDHELNY"/>
<evidence type="ECO:0000313" key="2">
    <source>
        <dbReference type="EMBL" id="MBS5831116.1"/>
    </source>
</evidence>
<dbReference type="RefSeq" id="WP_012140605.1">
    <property type="nucleotide sequence ID" value="NZ_CABPTT010000005.1"/>
</dbReference>
<reference evidence="8 9" key="3">
    <citation type="journal article" date="2020" name="Microb. Genom.">
        <title>Analysis of complete Campylobacter concisus genomes identifies genomospecies features, secretion systems and novel plasmids and their association with severe ulcerative colitis.</title>
        <authorList>
            <person name="Liu F."/>
            <person name="Chen S."/>
            <person name="Luu L.D.W."/>
            <person name="Lee S.A."/>
            <person name="Tay A.C.Y."/>
            <person name="Wu R."/>
            <person name="Riordan S.M."/>
            <person name="Lan R."/>
            <person name="Liu L."/>
            <person name="Zhang L."/>
        </authorList>
    </citation>
    <scope>NUCLEOTIDE SEQUENCE [LARGE SCALE GENOMIC DNA]</scope>
    <source>
        <strain evidence="4 9">H16O-S1</strain>
        <strain evidence="5 8">H9O-S2</strain>
    </source>
</reference>
<dbReference type="Proteomes" id="UP000196317">
    <property type="component" value="Unassembled WGS sequence"/>
</dbReference>
<dbReference type="EMBL" id="CP049232">
    <property type="protein sequence ID" value="QPI07545.1"/>
    <property type="molecule type" value="Genomic_DNA"/>
</dbReference>
<proteinExistence type="predicted"/>
<evidence type="ECO:0000313" key="6">
    <source>
        <dbReference type="Proteomes" id="UP000196317"/>
    </source>
</evidence>
<evidence type="ECO:0000313" key="7">
    <source>
        <dbReference type="Proteomes" id="UP000241854"/>
    </source>
</evidence>
<dbReference type="Proteomes" id="UP000241854">
    <property type="component" value="Chromosome"/>
</dbReference>
<reference evidence="2" key="4">
    <citation type="submission" date="2021-02" db="EMBL/GenBank/DDBJ databases">
        <title>Infant gut strain persistence is associated with maternal origin, phylogeny, and functional potential including surface adhesion and iron acquisition.</title>
        <authorList>
            <person name="Lou Y.C."/>
        </authorList>
    </citation>
    <scope>NUCLEOTIDE SEQUENCE</scope>
    <source>
        <strain evidence="2">L3_101_000G1_dasL3_101_000G1_concoct_7_sub</strain>
    </source>
</reference>
<protein>
    <submittedName>
        <fullName evidence="3">Uncharacterized protein</fullName>
    </submittedName>
</protein>
<evidence type="ECO:0000313" key="3">
    <source>
        <dbReference type="EMBL" id="OUT07005.1"/>
    </source>
</evidence>
<organism evidence="3 6">
    <name type="scientific">Campylobacter concisus</name>
    <dbReference type="NCBI Taxonomy" id="199"/>
    <lineage>
        <taxon>Bacteria</taxon>
        <taxon>Pseudomonadati</taxon>
        <taxon>Campylobacterota</taxon>
        <taxon>Epsilonproteobacteria</taxon>
        <taxon>Campylobacterales</taxon>
        <taxon>Campylobacteraceae</taxon>
        <taxon>Campylobacter</taxon>
    </lineage>
</organism>
<dbReference type="EMBL" id="NDYN01000008">
    <property type="protein sequence ID" value="OUT07005.1"/>
    <property type="molecule type" value="Genomic_DNA"/>
</dbReference>
<evidence type="ECO:0000313" key="1">
    <source>
        <dbReference type="EMBL" id="AVX44931.1"/>
    </source>
</evidence>
<name>A0A1Y5MMS1_9BACT</name>
<dbReference type="EMBL" id="CP049263">
    <property type="protein sequence ID" value="QPH98468.1"/>
    <property type="molecule type" value="Genomic_DNA"/>
</dbReference>
<evidence type="ECO:0000313" key="5">
    <source>
        <dbReference type="EMBL" id="QPI07545.1"/>
    </source>
</evidence>